<dbReference type="PANTHER" id="PTHR43155">
    <property type="entry name" value="CYCLIC DI-GMP PHOSPHODIESTERASE PA4108-RELATED"/>
    <property type="match status" value="1"/>
</dbReference>
<accession>A0A931FEJ8</accession>
<dbReference type="CDD" id="cd00077">
    <property type="entry name" value="HDc"/>
    <property type="match status" value="1"/>
</dbReference>
<dbReference type="Pfam" id="PF13487">
    <property type="entry name" value="HD_5"/>
    <property type="match status" value="1"/>
</dbReference>
<feature type="transmembrane region" description="Helical" evidence="2">
    <location>
        <begin position="194"/>
        <end position="211"/>
    </location>
</feature>
<feature type="transmembrane region" description="Helical" evidence="2">
    <location>
        <begin position="166"/>
        <end position="188"/>
    </location>
</feature>
<proteinExistence type="predicted"/>
<keyword evidence="2" id="KW-1133">Transmembrane helix</keyword>
<dbReference type="Gene3D" id="1.10.3210.10">
    <property type="entry name" value="Hypothetical protein af1432"/>
    <property type="match status" value="1"/>
</dbReference>
<keyword evidence="2" id="KW-0472">Membrane</keyword>
<keyword evidence="5" id="KW-1185">Reference proteome</keyword>
<evidence type="ECO:0000256" key="2">
    <source>
        <dbReference type="SAM" id="Phobius"/>
    </source>
</evidence>
<dbReference type="PROSITE" id="PS51832">
    <property type="entry name" value="HD_GYP"/>
    <property type="match status" value="1"/>
</dbReference>
<evidence type="ECO:0000259" key="3">
    <source>
        <dbReference type="PROSITE" id="PS51832"/>
    </source>
</evidence>
<dbReference type="PANTHER" id="PTHR43155:SF2">
    <property type="entry name" value="CYCLIC DI-GMP PHOSPHODIESTERASE PA4108"/>
    <property type="match status" value="1"/>
</dbReference>
<dbReference type="InterPro" id="IPR003607">
    <property type="entry name" value="HD/PDEase_dom"/>
</dbReference>
<dbReference type="AlphaFoldDB" id="A0A931FEJ8"/>
<dbReference type="EMBL" id="JADPRT010000002">
    <property type="protein sequence ID" value="MBF9067579.1"/>
    <property type="molecule type" value="Genomic_DNA"/>
</dbReference>
<evidence type="ECO:0000313" key="4">
    <source>
        <dbReference type="EMBL" id="MBF9067579.1"/>
    </source>
</evidence>
<name>A0A931FEJ8_9ACTN</name>
<gene>
    <name evidence="4" type="ORF">I2501_05930</name>
</gene>
<protein>
    <submittedName>
        <fullName evidence="4">HD-GYP domain-containing protein</fullName>
    </submittedName>
</protein>
<feature type="region of interest" description="Disordered" evidence="1">
    <location>
        <begin position="406"/>
        <end position="462"/>
    </location>
</feature>
<feature type="compositionally biased region" description="Low complexity" evidence="1">
    <location>
        <begin position="406"/>
        <end position="421"/>
    </location>
</feature>
<dbReference type="SUPFAM" id="SSF109604">
    <property type="entry name" value="HD-domain/PDEase-like"/>
    <property type="match status" value="1"/>
</dbReference>
<keyword evidence="2" id="KW-0812">Transmembrane</keyword>
<dbReference type="Proteomes" id="UP000657385">
    <property type="component" value="Unassembled WGS sequence"/>
</dbReference>
<reference evidence="4" key="1">
    <citation type="submission" date="2020-11" db="EMBL/GenBank/DDBJ databases">
        <title>Isolation and identification of active actinomycetes.</title>
        <authorList>
            <person name="Yu B."/>
        </authorList>
    </citation>
    <scope>NUCLEOTIDE SEQUENCE</scope>
    <source>
        <strain evidence="4">NEAU-YB345</strain>
    </source>
</reference>
<dbReference type="InterPro" id="IPR037522">
    <property type="entry name" value="HD_GYP_dom"/>
</dbReference>
<feature type="transmembrane region" description="Helical" evidence="2">
    <location>
        <begin position="133"/>
        <end position="154"/>
    </location>
</feature>
<dbReference type="SMART" id="SM00471">
    <property type="entry name" value="HDc"/>
    <property type="match status" value="1"/>
</dbReference>
<feature type="domain" description="HD-GYP" evidence="3">
    <location>
        <begin position="216"/>
        <end position="411"/>
    </location>
</feature>
<evidence type="ECO:0000256" key="1">
    <source>
        <dbReference type="SAM" id="MobiDB-lite"/>
    </source>
</evidence>
<evidence type="ECO:0000313" key="5">
    <source>
        <dbReference type="Proteomes" id="UP000657385"/>
    </source>
</evidence>
<comment type="caution">
    <text evidence="4">The sequence shown here is derived from an EMBL/GenBank/DDBJ whole genome shotgun (WGS) entry which is preliminary data.</text>
</comment>
<organism evidence="4 5">
    <name type="scientific">Streptacidiphilus fuscans</name>
    <dbReference type="NCBI Taxonomy" id="2789292"/>
    <lineage>
        <taxon>Bacteria</taxon>
        <taxon>Bacillati</taxon>
        <taxon>Actinomycetota</taxon>
        <taxon>Actinomycetes</taxon>
        <taxon>Kitasatosporales</taxon>
        <taxon>Streptomycetaceae</taxon>
        <taxon>Streptacidiphilus</taxon>
    </lineage>
</organism>
<feature type="compositionally biased region" description="Gly residues" evidence="1">
    <location>
        <begin position="432"/>
        <end position="450"/>
    </location>
</feature>
<sequence>MITAALVCPLEFGVGRSPWSQVLVLGALYVACEWLVRRQALSAAGGVETQTRWTAFFPVLLAAATLLRPGAAALVPVLGAVLAPAEPPRALRRAWNAAQLALAACAAAEVFDATGGSSELTQRQFPEVLGPTLLAALAFCLVTALLVGGIRVAAERADPYTVWRGALLRSLLPCLGYGLIGLMMAVLWSSYGGLAAVLVLLPLTVSSWVYVQFQQEEAAHQATVSALVQAVEIKDEYTRGHSERVSRASVLMARELRMAEERVASLRVAGVLHDIGKLGVPTRVLRKNGPLTDDEHEAVQLHPTFGHEMVRGIGFLGEAREGILHHHERMDGRGYPSGLTGEEIPEFARVIAVADAFDSMTSTRSYRRGRPVTEAVVELERCAGSQFDPVMVEALVRAVRRHGWQPAAPTAADEAAPDLPLGIREPRRPAGAGAGGGAAPGTPGTPGSGASGVKNAATRVAR</sequence>